<dbReference type="EMBL" id="MN739014">
    <property type="protein sequence ID" value="QHT35175.1"/>
    <property type="molecule type" value="Genomic_DNA"/>
</dbReference>
<organism evidence="1">
    <name type="scientific">viral metagenome</name>
    <dbReference type="NCBI Taxonomy" id="1070528"/>
    <lineage>
        <taxon>unclassified sequences</taxon>
        <taxon>metagenomes</taxon>
        <taxon>organismal metagenomes</taxon>
    </lineage>
</organism>
<proteinExistence type="predicted"/>
<dbReference type="AlphaFoldDB" id="A0A6C0F7N8"/>
<evidence type="ECO:0000313" key="1">
    <source>
        <dbReference type="EMBL" id="QHT35175.1"/>
    </source>
</evidence>
<accession>A0A6C0F7N8</accession>
<sequence>MDKQIDRTTFQKMQFVMNAIDAGWSVKKSEDNYIFTKKHEGKREVFMADYLEKFVTENMKFDGKTLGSTI</sequence>
<name>A0A6C0F7N8_9ZZZZ</name>
<protein>
    <submittedName>
        <fullName evidence="1">Uncharacterized protein</fullName>
    </submittedName>
</protein>
<reference evidence="1" key="1">
    <citation type="journal article" date="2020" name="Nature">
        <title>Giant virus diversity and host interactions through global metagenomics.</title>
        <authorList>
            <person name="Schulz F."/>
            <person name="Roux S."/>
            <person name="Paez-Espino D."/>
            <person name="Jungbluth S."/>
            <person name="Walsh D.A."/>
            <person name="Denef V.J."/>
            <person name="McMahon K.D."/>
            <person name="Konstantinidis K.T."/>
            <person name="Eloe-Fadrosh E.A."/>
            <person name="Kyrpides N.C."/>
            <person name="Woyke T."/>
        </authorList>
    </citation>
    <scope>NUCLEOTIDE SEQUENCE</scope>
    <source>
        <strain evidence="1">GVMAG-M-3300009180-1</strain>
    </source>
</reference>